<gene>
    <name evidence="2" type="ORF">Slati_0396700</name>
</gene>
<evidence type="ECO:0000313" key="2">
    <source>
        <dbReference type="EMBL" id="KAL0457695.1"/>
    </source>
</evidence>
<reference evidence="2" key="1">
    <citation type="submission" date="2020-06" db="EMBL/GenBank/DDBJ databases">
        <authorList>
            <person name="Li T."/>
            <person name="Hu X."/>
            <person name="Zhang T."/>
            <person name="Song X."/>
            <person name="Zhang H."/>
            <person name="Dai N."/>
            <person name="Sheng W."/>
            <person name="Hou X."/>
            <person name="Wei L."/>
        </authorList>
    </citation>
    <scope>NUCLEOTIDE SEQUENCE</scope>
    <source>
        <strain evidence="2">KEN1</strain>
        <tissue evidence="2">Leaf</tissue>
    </source>
</reference>
<comment type="caution">
    <text evidence="2">The sequence shown here is derived from an EMBL/GenBank/DDBJ whole genome shotgun (WGS) entry which is preliminary data.</text>
</comment>
<dbReference type="AlphaFoldDB" id="A0AAW2XZZ4"/>
<accession>A0AAW2XZZ4</accession>
<reference evidence="2" key="2">
    <citation type="journal article" date="2024" name="Plant">
        <title>Genomic evolution and insights into agronomic trait innovations of Sesamum species.</title>
        <authorList>
            <person name="Miao H."/>
            <person name="Wang L."/>
            <person name="Qu L."/>
            <person name="Liu H."/>
            <person name="Sun Y."/>
            <person name="Le M."/>
            <person name="Wang Q."/>
            <person name="Wei S."/>
            <person name="Zheng Y."/>
            <person name="Lin W."/>
            <person name="Duan Y."/>
            <person name="Cao H."/>
            <person name="Xiong S."/>
            <person name="Wang X."/>
            <person name="Wei L."/>
            <person name="Li C."/>
            <person name="Ma Q."/>
            <person name="Ju M."/>
            <person name="Zhao R."/>
            <person name="Li G."/>
            <person name="Mu C."/>
            <person name="Tian Q."/>
            <person name="Mei H."/>
            <person name="Zhang T."/>
            <person name="Gao T."/>
            <person name="Zhang H."/>
        </authorList>
    </citation>
    <scope>NUCLEOTIDE SEQUENCE</scope>
    <source>
        <strain evidence="2">KEN1</strain>
    </source>
</reference>
<protein>
    <submittedName>
        <fullName evidence="2">Uncharacterized protein</fullName>
    </submittedName>
</protein>
<name>A0AAW2XZZ4_9LAMI</name>
<organism evidence="2">
    <name type="scientific">Sesamum latifolium</name>
    <dbReference type="NCBI Taxonomy" id="2727402"/>
    <lineage>
        <taxon>Eukaryota</taxon>
        <taxon>Viridiplantae</taxon>
        <taxon>Streptophyta</taxon>
        <taxon>Embryophyta</taxon>
        <taxon>Tracheophyta</taxon>
        <taxon>Spermatophyta</taxon>
        <taxon>Magnoliopsida</taxon>
        <taxon>eudicotyledons</taxon>
        <taxon>Gunneridae</taxon>
        <taxon>Pentapetalae</taxon>
        <taxon>asterids</taxon>
        <taxon>lamiids</taxon>
        <taxon>Lamiales</taxon>
        <taxon>Pedaliaceae</taxon>
        <taxon>Sesamum</taxon>
    </lineage>
</organism>
<proteinExistence type="predicted"/>
<feature type="compositionally biased region" description="Low complexity" evidence="1">
    <location>
        <begin position="16"/>
        <end position="25"/>
    </location>
</feature>
<evidence type="ECO:0000256" key="1">
    <source>
        <dbReference type="SAM" id="MobiDB-lite"/>
    </source>
</evidence>
<dbReference type="EMBL" id="JACGWN010000002">
    <property type="protein sequence ID" value="KAL0457695.1"/>
    <property type="molecule type" value="Genomic_DNA"/>
</dbReference>
<sequence length="51" mass="5562">MMEHYATTWPGPLPLQPTQLPVDPLAPDDKEDVKGAQGTVPVNRHNGSIKN</sequence>
<feature type="region of interest" description="Disordered" evidence="1">
    <location>
        <begin position="1"/>
        <end position="51"/>
    </location>
</feature>